<evidence type="ECO:0000313" key="1">
    <source>
        <dbReference type="EMBL" id="PZR35485.1"/>
    </source>
</evidence>
<dbReference type="Proteomes" id="UP000249393">
    <property type="component" value="Unassembled WGS sequence"/>
</dbReference>
<protein>
    <submittedName>
        <fullName evidence="1">Uncharacterized protein</fullName>
    </submittedName>
</protein>
<dbReference type="InterPro" id="IPR049805">
    <property type="entry name" value="Lasso_benenodin"/>
</dbReference>
<dbReference type="EMBL" id="QFQZ01000015">
    <property type="protein sequence ID" value="PZR35485.1"/>
    <property type="molecule type" value="Genomic_DNA"/>
</dbReference>
<proteinExistence type="predicted"/>
<reference evidence="1 2" key="1">
    <citation type="submission" date="2017-08" db="EMBL/GenBank/DDBJ databases">
        <title>Infants hospitalized years apart are colonized by the same room-sourced microbial strains.</title>
        <authorList>
            <person name="Brooks B."/>
            <person name="Olm M.R."/>
            <person name="Firek B.A."/>
            <person name="Baker R."/>
            <person name="Thomas B.C."/>
            <person name="Morowitz M.J."/>
            <person name="Banfield J.F."/>
        </authorList>
    </citation>
    <scope>NUCLEOTIDE SEQUENCE [LARGE SCALE GENOMIC DNA]</scope>
    <source>
        <strain evidence="1">S2_003_000_R2_4</strain>
    </source>
</reference>
<dbReference type="RefSeq" id="WP_304275884.1">
    <property type="nucleotide sequence ID" value="NZ_QFQZ01000015.1"/>
</dbReference>
<sequence>MQRIEDSIEDAVVDLGAASVETKGMPGAFVEILGEDDKPAGLTQE</sequence>
<accession>A0A2W5VJI0</accession>
<name>A0A2W5VJI0_9CAUL</name>
<comment type="caution">
    <text evidence="1">The sequence shown here is derived from an EMBL/GenBank/DDBJ whole genome shotgun (WGS) entry which is preliminary data.</text>
</comment>
<organism evidence="1 2">
    <name type="scientific">Caulobacter segnis</name>
    <dbReference type="NCBI Taxonomy" id="88688"/>
    <lineage>
        <taxon>Bacteria</taxon>
        <taxon>Pseudomonadati</taxon>
        <taxon>Pseudomonadota</taxon>
        <taxon>Alphaproteobacteria</taxon>
        <taxon>Caulobacterales</taxon>
        <taxon>Caulobacteraceae</taxon>
        <taxon>Caulobacter</taxon>
    </lineage>
</organism>
<evidence type="ECO:0000313" key="2">
    <source>
        <dbReference type="Proteomes" id="UP000249393"/>
    </source>
</evidence>
<dbReference type="AlphaFoldDB" id="A0A2W5VJI0"/>
<gene>
    <name evidence="1" type="ORF">DI526_06925</name>
</gene>
<dbReference type="Pfam" id="PF24178">
    <property type="entry name" value="Subterisin"/>
    <property type="match status" value="1"/>
</dbReference>
<dbReference type="NCBIfam" id="NF033522">
    <property type="entry name" value="lasso_benenodin"/>
    <property type="match status" value="1"/>
</dbReference>